<dbReference type="OrthoDB" id="9783269at2"/>
<reference evidence="2 3" key="1">
    <citation type="submission" date="2006-02" db="EMBL/GenBank/DDBJ databases">
        <authorList>
            <person name="Moran M.A."/>
            <person name="Kjelleberg S."/>
            <person name="Egan S."/>
            <person name="Saunders N."/>
            <person name="Thomas T."/>
            <person name="Ferriera S."/>
            <person name="Johnson J."/>
            <person name="Kravitz S."/>
            <person name="Halpern A."/>
            <person name="Remington K."/>
            <person name="Beeson K."/>
            <person name="Tran B."/>
            <person name="Rogers Y.-H."/>
            <person name="Friedman R."/>
            <person name="Venter J.C."/>
        </authorList>
    </citation>
    <scope>NUCLEOTIDE SEQUENCE [LARGE SCALE GENOMIC DNA]</scope>
    <source>
        <strain evidence="2 3">D2</strain>
    </source>
</reference>
<evidence type="ECO:0000256" key="1">
    <source>
        <dbReference type="PIRSR" id="PIRSR613078-3"/>
    </source>
</evidence>
<evidence type="ECO:0000313" key="2">
    <source>
        <dbReference type="EMBL" id="EAR28148.1"/>
    </source>
</evidence>
<dbReference type="GO" id="GO:0016791">
    <property type="term" value="F:phosphatase activity"/>
    <property type="evidence" value="ECO:0007669"/>
    <property type="project" value="TreeGrafter"/>
</dbReference>
<dbReference type="Gene3D" id="3.40.50.1240">
    <property type="entry name" value="Phosphoglycerate mutase-like"/>
    <property type="match status" value="1"/>
</dbReference>
<name>A4C9U0_9GAMM</name>
<feature type="site" description="Transition state stabilizer" evidence="1">
    <location>
        <position position="145"/>
    </location>
</feature>
<dbReference type="AlphaFoldDB" id="A4C9U0"/>
<dbReference type="CDD" id="cd07067">
    <property type="entry name" value="HP_PGM_like"/>
    <property type="match status" value="1"/>
</dbReference>
<dbReference type="STRING" id="87626.PTD2_20072"/>
<dbReference type="GO" id="GO:0005737">
    <property type="term" value="C:cytoplasm"/>
    <property type="evidence" value="ECO:0007669"/>
    <property type="project" value="TreeGrafter"/>
</dbReference>
<dbReference type="PIRSF" id="PIRSF000709">
    <property type="entry name" value="6PFK_2-Ptase"/>
    <property type="match status" value="1"/>
</dbReference>
<proteinExistence type="predicted"/>
<accession>A4C9U0</accession>
<dbReference type="InterPro" id="IPR013078">
    <property type="entry name" value="His_Pase_superF_clade-1"/>
</dbReference>
<dbReference type="HOGENOM" id="CLU_033323_8_2_6"/>
<dbReference type="Pfam" id="PF00300">
    <property type="entry name" value="His_Phos_1"/>
    <property type="match status" value="1"/>
</dbReference>
<gene>
    <name evidence="2" type="ORF">PTD2_20072</name>
</gene>
<dbReference type="PANTHER" id="PTHR48100">
    <property type="entry name" value="BROAD-SPECIFICITY PHOSPHATASE YOR283W-RELATED"/>
    <property type="match status" value="1"/>
</dbReference>
<dbReference type="PANTHER" id="PTHR48100:SF1">
    <property type="entry name" value="HISTIDINE PHOSPHATASE FAMILY PROTEIN-RELATED"/>
    <property type="match status" value="1"/>
</dbReference>
<dbReference type="SMART" id="SM00855">
    <property type="entry name" value="PGAM"/>
    <property type="match status" value="1"/>
</dbReference>
<comment type="caution">
    <text evidence="2">The sequence shown here is derived from an EMBL/GenBank/DDBJ whole genome shotgun (WGS) entry which is preliminary data.</text>
</comment>
<evidence type="ECO:0000313" key="3">
    <source>
        <dbReference type="Proteomes" id="UP000006201"/>
    </source>
</evidence>
<dbReference type="SUPFAM" id="SSF53254">
    <property type="entry name" value="Phosphoglycerate mutase-like"/>
    <property type="match status" value="1"/>
</dbReference>
<dbReference type="InterPro" id="IPR029033">
    <property type="entry name" value="His_PPase_superfam"/>
</dbReference>
<sequence length="197" mass="22318">MSQIFLLRHGEVQGGKKLRGKTDEPLTSKGWQQMHHALINMQFDRVISSPLLRCAEFATEYAHLQQLPIKITTDLAEIDFGDWDGLTYEALFAEPNSAAERYFSDPYSHTIPNGESMADFATRVENVIELIAKRYKEQRVLVVTHGGVIRHFLTHLLGFNQAQIGAKYLPIEIGHGALIKLACYQSDSSNPQFCWQI</sequence>
<dbReference type="InterPro" id="IPR050275">
    <property type="entry name" value="PGM_Phosphatase"/>
</dbReference>
<dbReference type="EMBL" id="AAOH01000004">
    <property type="protein sequence ID" value="EAR28148.1"/>
    <property type="molecule type" value="Genomic_DNA"/>
</dbReference>
<protein>
    <submittedName>
        <fullName evidence="2">Alpha-ribazole-5'-phosphate phosphatase, putative</fullName>
    </submittedName>
</protein>
<dbReference type="RefSeq" id="WP_009839980.1">
    <property type="nucleotide sequence ID" value="NZ_CH959301.1"/>
</dbReference>
<organism evidence="2 3">
    <name type="scientific">Pseudoalteromonas tunicata D2</name>
    <dbReference type="NCBI Taxonomy" id="87626"/>
    <lineage>
        <taxon>Bacteria</taxon>
        <taxon>Pseudomonadati</taxon>
        <taxon>Pseudomonadota</taxon>
        <taxon>Gammaproteobacteria</taxon>
        <taxon>Alteromonadales</taxon>
        <taxon>Pseudoalteromonadaceae</taxon>
        <taxon>Pseudoalteromonas</taxon>
    </lineage>
</organism>
<dbReference type="Proteomes" id="UP000006201">
    <property type="component" value="Unassembled WGS sequence"/>
</dbReference>
<dbReference type="eggNOG" id="COG0406">
    <property type="taxonomic scope" value="Bacteria"/>
</dbReference>
<keyword evidence="3" id="KW-1185">Reference proteome</keyword>